<sequence>MVGNNITNRMSSMRDRRFFRSLIGGVRILISDKLTMIYLGFISFVLLLAVIGPLIVPYGYNERIYGPDGEILFSAAPTLAHPLGTTDSGYDVLSRIVYGARPTVVTGMVSGFMIFSIGMTIGVVSGYVGGRVGNILMRFTDLTYSIPLIPFALVVVAIFGSGFYVSIVIIGAVLWRGLARVIRSQVLQIKERPFILAAKTSGASTPYIIFKHVLPNVAPMGILFLALGTGYAIVIQAGLAFLGVTDPFVPSWGIMVRNAYESGMMSSALWWSLPPGFLISITVLSLFMLGRRLESQITQNEESMIAEAG</sequence>
<protein>
    <submittedName>
        <fullName evidence="9">ABC transporter permease</fullName>
    </submittedName>
</protein>
<dbReference type="PANTHER" id="PTHR43386:SF1">
    <property type="entry name" value="D,D-DIPEPTIDE TRANSPORT SYSTEM PERMEASE PROTEIN DDPC-RELATED"/>
    <property type="match status" value="1"/>
</dbReference>
<dbReference type="Proteomes" id="UP000324104">
    <property type="component" value="Unassembled WGS sequence"/>
</dbReference>
<dbReference type="InterPro" id="IPR050366">
    <property type="entry name" value="BP-dependent_transpt_permease"/>
</dbReference>
<evidence type="ECO:0000259" key="8">
    <source>
        <dbReference type="PROSITE" id="PS50928"/>
    </source>
</evidence>
<keyword evidence="4 7" id="KW-0812">Transmembrane</keyword>
<dbReference type="GO" id="GO:0005886">
    <property type="term" value="C:plasma membrane"/>
    <property type="evidence" value="ECO:0007669"/>
    <property type="project" value="UniProtKB-SubCell"/>
</dbReference>
<feature type="transmembrane region" description="Helical" evidence="7">
    <location>
        <begin position="221"/>
        <end position="242"/>
    </location>
</feature>
<dbReference type="EMBL" id="VTAW01000007">
    <property type="protein sequence ID" value="TYT62611.1"/>
    <property type="molecule type" value="Genomic_DNA"/>
</dbReference>
<keyword evidence="3" id="KW-1003">Cell membrane</keyword>
<evidence type="ECO:0000256" key="4">
    <source>
        <dbReference type="ARBA" id="ARBA00022692"/>
    </source>
</evidence>
<dbReference type="GO" id="GO:0055085">
    <property type="term" value="P:transmembrane transport"/>
    <property type="evidence" value="ECO:0007669"/>
    <property type="project" value="InterPro"/>
</dbReference>
<dbReference type="PROSITE" id="PS50928">
    <property type="entry name" value="ABC_TM1"/>
    <property type="match status" value="1"/>
</dbReference>
<reference evidence="9 10" key="1">
    <citation type="submission" date="2019-08" db="EMBL/GenBank/DDBJ databases">
        <title>Archaea genome.</title>
        <authorList>
            <person name="Kajale S."/>
            <person name="Shouche Y."/>
            <person name="Deshpande N."/>
            <person name="Sharma A."/>
        </authorList>
    </citation>
    <scope>NUCLEOTIDE SEQUENCE [LARGE SCALE GENOMIC DNA]</scope>
    <source>
        <strain evidence="9 10">ESP3B_9</strain>
    </source>
</reference>
<dbReference type="Pfam" id="PF12911">
    <property type="entry name" value="OppC_N"/>
    <property type="match status" value="1"/>
</dbReference>
<feature type="domain" description="ABC transmembrane type-1" evidence="8">
    <location>
        <begin position="100"/>
        <end position="290"/>
    </location>
</feature>
<evidence type="ECO:0000256" key="1">
    <source>
        <dbReference type="ARBA" id="ARBA00004651"/>
    </source>
</evidence>
<keyword evidence="2 7" id="KW-0813">Transport</keyword>
<evidence type="ECO:0000256" key="6">
    <source>
        <dbReference type="ARBA" id="ARBA00023136"/>
    </source>
</evidence>
<evidence type="ECO:0000256" key="5">
    <source>
        <dbReference type="ARBA" id="ARBA00022989"/>
    </source>
</evidence>
<name>A0A5D5AU81_9EURY</name>
<comment type="similarity">
    <text evidence="7">Belongs to the binding-protein-dependent transport system permease family.</text>
</comment>
<feature type="transmembrane region" description="Helical" evidence="7">
    <location>
        <begin position="268"/>
        <end position="289"/>
    </location>
</feature>
<accession>A0A5D5AU81</accession>
<dbReference type="CDD" id="cd06261">
    <property type="entry name" value="TM_PBP2"/>
    <property type="match status" value="1"/>
</dbReference>
<organism evidence="9 10">
    <name type="scientific">Natrialba swarupiae</name>
    <dbReference type="NCBI Taxonomy" id="2448032"/>
    <lineage>
        <taxon>Archaea</taxon>
        <taxon>Methanobacteriati</taxon>
        <taxon>Methanobacteriota</taxon>
        <taxon>Stenosarchaea group</taxon>
        <taxon>Halobacteria</taxon>
        <taxon>Halobacteriales</taxon>
        <taxon>Natrialbaceae</taxon>
        <taxon>Natrialba</taxon>
    </lineage>
</organism>
<dbReference type="PANTHER" id="PTHR43386">
    <property type="entry name" value="OLIGOPEPTIDE TRANSPORT SYSTEM PERMEASE PROTEIN APPC"/>
    <property type="match status" value="1"/>
</dbReference>
<feature type="transmembrane region" description="Helical" evidence="7">
    <location>
        <begin position="148"/>
        <end position="175"/>
    </location>
</feature>
<evidence type="ECO:0000313" key="10">
    <source>
        <dbReference type="Proteomes" id="UP000324104"/>
    </source>
</evidence>
<dbReference type="Pfam" id="PF00528">
    <property type="entry name" value="BPD_transp_1"/>
    <property type="match status" value="1"/>
</dbReference>
<keyword evidence="10" id="KW-1185">Reference proteome</keyword>
<keyword evidence="5 7" id="KW-1133">Transmembrane helix</keyword>
<feature type="transmembrane region" description="Helical" evidence="7">
    <location>
        <begin position="104"/>
        <end position="128"/>
    </location>
</feature>
<dbReference type="RefSeq" id="WP_149080898.1">
    <property type="nucleotide sequence ID" value="NZ_VTAW01000007.1"/>
</dbReference>
<dbReference type="Gene3D" id="1.10.3720.10">
    <property type="entry name" value="MetI-like"/>
    <property type="match status" value="1"/>
</dbReference>
<comment type="caution">
    <text evidence="9">The sequence shown here is derived from an EMBL/GenBank/DDBJ whole genome shotgun (WGS) entry which is preliminary data.</text>
</comment>
<evidence type="ECO:0000256" key="3">
    <source>
        <dbReference type="ARBA" id="ARBA00022475"/>
    </source>
</evidence>
<dbReference type="InterPro" id="IPR025966">
    <property type="entry name" value="OppC_N"/>
</dbReference>
<evidence type="ECO:0000256" key="2">
    <source>
        <dbReference type="ARBA" id="ARBA00022448"/>
    </source>
</evidence>
<comment type="subcellular location">
    <subcellularLocation>
        <location evidence="1 7">Cell membrane</location>
        <topology evidence="1 7">Multi-pass membrane protein</topology>
    </subcellularLocation>
</comment>
<evidence type="ECO:0000313" key="9">
    <source>
        <dbReference type="EMBL" id="TYT62611.1"/>
    </source>
</evidence>
<gene>
    <name evidence="9" type="ORF">FYC77_07540</name>
</gene>
<proteinExistence type="inferred from homology"/>
<dbReference type="AlphaFoldDB" id="A0A5D5AU81"/>
<dbReference type="SUPFAM" id="SSF161098">
    <property type="entry name" value="MetI-like"/>
    <property type="match status" value="1"/>
</dbReference>
<feature type="transmembrane region" description="Helical" evidence="7">
    <location>
        <begin position="36"/>
        <end position="56"/>
    </location>
</feature>
<keyword evidence="6 7" id="KW-0472">Membrane</keyword>
<dbReference type="InterPro" id="IPR035906">
    <property type="entry name" value="MetI-like_sf"/>
</dbReference>
<dbReference type="InterPro" id="IPR000515">
    <property type="entry name" value="MetI-like"/>
</dbReference>
<evidence type="ECO:0000256" key="7">
    <source>
        <dbReference type="RuleBase" id="RU363032"/>
    </source>
</evidence>